<dbReference type="PANTHER" id="PTHR16502">
    <property type="entry name" value="KERATINOCYTE-ASSOCIATED TRANSMEMBRANE PROTEIN 2"/>
    <property type="match status" value="1"/>
</dbReference>
<dbReference type="eggNOG" id="ENOG502S2NF">
    <property type="taxonomic scope" value="Eukaryota"/>
</dbReference>
<feature type="chain" id="PRO_5001920136" evidence="3">
    <location>
        <begin position="33"/>
        <end position="303"/>
    </location>
</feature>
<dbReference type="GeneTree" id="ENSGT00440000037499"/>
<dbReference type="GeneID" id="103152194"/>
<reference evidence="5" key="1">
    <citation type="submission" date="2013-10" db="EMBL/GenBank/DDBJ databases">
        <authorList>
            <person name="Schartl M."/>
            <person name="Warren W."/>
        </authorList>
    </citation>
    <scope>NUCLEOTIDE SEQUENCE [LARGE SCALE GENOMIC DNA]</scope>
    <source>
        <strain evidence="5">female</strain>
    </source>
</reference>
<organism evidence="4 5">
    <name type="scientific">Poecilia formosa</name>
    <name type="common">Amazon molly</name>
    <name type="synonym">Limia formosa</name>
    <dbReference type="NCBI Taxonomy" id="48698"/>
    <lineage>
        <taxon>Eukaryota</taxon>
        <taxon>Metazoa</taxon>
        <taxon>Chordata</taxon>
        <taxon>Craniata</taxon>
        <taxon>Vertebrata</taxon>
        <taxon>Euteleostomi</taxon>
        <taxon>Actinopterygii</taxon>
        <taxon>Neopterygii</taxon>
        <taxon>Teleostei</taxon>
        <taxon>Neoteleostei</taxon>
        <taxon>Acanthomorphata</taxon>
        <taxon>Ovalentaria</taxon>
        <taxon>Atherinomorphae</taxon>
        <taxon>Cyprinodontiformes</taxon>
        <taxon>Poeciliidae</taxon>
        <taxon>Poeciliinae</taxon>
        <taxon>Poecilia</taxon>
    </lineage>
</organism>
<dbReference type="Ensembl" id="ENSPFOT00000023902.1">
    <property type="protein sequence ID" value="ENSPFOP00000028559.1"/>
    <property type="gene ID" value="ENSPFOG00000022941.1"/>
</dbReference>
<protein>
    <submittedName>
        <fullName evidence="4">Chromosome 5 open reading frame 15</fullName>
    </submittedName>
</protein>
<dbReference type="Proteomes" id="UP000028760">
    <property type="component" value="Unassembled WGS sequence"/>
</dbReference>
<reference evidence="4" key="2">
    <citation type="submission" date="2025-08" db="UniProtKB">
        <authorList>
            <consortium name="Ensembl"/>
        </authorList>
    </citation>
    <scope>IDENTIFICATION</scope>
</reference>
<keyword evidence="3" id="KW-0732">Signal</keyword>
<proteinExistence type="predicted"/>
<dbReference type="AlphaFoldDB" id="A0A096MAW8"/>
<evidence type="ECO:0000313" key="4">
    <source>
        <dbReference type="Ensembl" id="ENSPFOP00000028559.1"/>
    </source>
</evidence>
<dbReference type="InterPro" id="IPR037645">
    <property type="entry name" value="KCT2"/>
</dbReference>
<dbReference type="OMA" id="LWFNVCL"/>
<keyword evidence="2" id="KW-0472">Membrane</keyword>
<name>A0A096MAW8_POEFO</name>
<feature type="compositionally biased region" description="Low complexity" evidence="1">
    <location>
        <begin position="74"/>
        <end position="92"/>
    </location>
</feature>
<feature type="transmembrane region" description="Helical" evidence="2">
    <location>
        <begin position="236"/>
        <end position="254"/>
    </location>
</feature>
<reference evidence="4" key="3">
    <citation type="submission" date="2025-09" db="UniProtKB">
        <authorList>
            <consortium name="Ensembl"/>
        </authorList>
    </citation>
    <scope>IDENTIFICATION</scope>
</reference>
<evidence type="ECO:0000256" key="1">
    <source>
        <dbReference type="SAM" id="MobiDB-lite"/>
    </source>
</evidence>
<dbReference type="EMBL" id="AYCK01014777">
    <property type="status" value="NOT_ANNOTATED_CDS"/>
    <property type="molecule type" value="Genomic_DNA"/>
</dbReference>
<dbReference type="Pfam" id="PF17818">
    <property type="entry name" value="KCT2"/>
    <property type="match status" value="1"/>
</dbReference>
<keyword evidence="2" id="KW-1133">Transmembrane helix</keyword>
<sequence>MAAHRNSTQSWRNIYVFCLFIFLQLWFNVCLSVPVNKTSDLRTSQGLEPRPNLNNPAVAAAQTNATTDAEKQSTPRPTLASTTAAAPKTASAEAKDVKTTRQVEPTVHLSPQSKKDAKGTLPPPAEKMSRKENAVRTTTPAPTANTKVTQPTGEPDVQPTSTAESVDPQLGTEKQPEIVPETSPSKPDEDDEDYEDYILSSDEGRKENKGRIDTKQQVNLVGEVDSFSSEEQDSHFFFHLVILAFLVAAVYITYHNKRKIFLLVQSRRWKEGLCSRNNVEYRRLDQNVNEAMPSLKMTKDYIF</sequence>
<evidence type="ECO:0000313" key="5">
    <source>
        <dbReference type="Proteomes" id="UP000028760"/>
    </source>
</evidence>
<dbReference type="RefSeq" id="XP_007572626.1">
    <property type="nucleotide sequence ID" value="XM_007572564.2"/>
</dbReference>
<accession>A0A096MAW8</accession>
<feature type="region of interest" description="Disordered" evidence="1">
    <location>
        <begin position="62"/>
        <end position="193"/>
    </location>
</feature>
<feature type="compositionally biased region" description="Polar residues" evidence="1">
    <location>
        <begin position="135"/>
        <end position="164"/>
    </location>
</feature>
<evidence type="ECO:0000256" key="2">
    <source>
        <dbReference type="SAM" id="Phobius"/>
    </source>
</evidence>
<dbReference type="PANTHER" id="PTHR16502:SF0">
    <property type="entry name" value="KERATINOCYTE-ASSOCIATED TRANSMEMBRANE PROTEIN 2"/>
    <property type="match status" value="1"/>
</dbReference>
<keyword evidence="5" id="KW-1185">Reference proteome</keyword>
<dbReference type="OrthoDB" id="5846619at2759"/>
<evidence type="ECO:0000256" key="3">
    <source>
        <dbReference type="SAM" id="SignalP"/>
    </source>
</evidence>
<keyword evidence="2" id="KW-0812">Transmembrane</keyword>
<dbReference type="KEGG" id="pfor:103152194"/>
<feature type="signal peptide" evidence="3">
    <location>
        <begin position="1"/>
        <end position="32"/>
    </location>
</feature>
<dbReference type="STRING" id="48698.ENSPFOP00000028559"/>